<sequence>MDSVKVKNFIILVLLIVNAILLSVFVSDTLRERAQRSGAVEGAVQLLAENGISVAEDVDLSEREIETLSLARDTEHEERMVTNVLGNAAVSDQGGNILLYFGSRGEAGFRGTGGVEMNLHSGEYSARGDLTGCARDFARSLGLRTVSEPVSLNLDEDSDEGTLELCCSYDGVRVINCVLSFTFADGELLGVYGTRVLDTVTGERQQELIDVPTVLTRFLSLVLENGHVCSSLDELELCYNMQANAAGEATLTPVWRIETDTGEFFINAVTGLQETVT</sequence>
<accession>A0A9D1FEI2</accession>
<proteinExistence type="predicted"/>
<name>A0A9D1FEI2_9FIRM</name>
<evidence type="ECO:0000256" key="1">
    <source>
        <dbReference type="SAM" id="Phobius"/>
    </source>
</evidence>
<organism evidence="2 3">
    <name type="scientific">Candidatus Scatomorpha merdipullorum</name>
    <dbReference type="NCBI Taxonomy" id="2840927"/>
    <lineage>
        <taxon>Bacteria</taxon>
        <taxon>Bacillati</taxon>
        <taxon>Bacillota</taxon>
        <taxon>Clostridia</taxon>
        <taxon>Eubacteriales</taxon>
        <taxon>Candidatus Scatomorpha</taxon>
    </lineage>
</organism>
<dbReference type="AlphaFoldDB" id="A0A9D1FEI2"/>
<keyword evidence="1" id="KW-0472">Membrane</keyword>
<evidence type="ECO:0000313" key="3">
    <source>
        <dbReference type="Proteomes" id="UP000824001"/>
    </source>
</evidence>
<gene>
    <name evidence="2" type="ORF">IAC18_04755</name>
</gene>
<keyword evidence="1" id="KW-1133">Transmembrane helix</keyword>
<keyword evidence="1" id="KW-0812">Transmembrane</keyword>
<evidence type="ECO:0000313" key="2">
    <source>
        <dbReference type="EMBL" id="HIS66856.1"/>
    </source>
</evidence>
<comment type="caution">
    <text evidence="2">The sequence shown here is derived from an EMBL/GenBank/DDBJ whole genome shotgun (WGS) entry which is preliminary data.</text>
</comment>
<reference evidence="2" key="2">
    <citation type="journal article" date="2021" name="PeerJ">
        <title>Extensive microbial diversity within the chicken gut microbiome revealed by metagenomics and culture.</title>
        <authorList>
            <person name="Gilroy R."/>
            <person name="Ravi A."/>
            <person name="Getino M."/>
            <person name="Pursley I."/>
            <person name="Horton D.L."/>
            <person name="Alikhan N.F."/>
            <person name="Baker D."/>
            <person name="Gharbi K."/>
            <person name="Hall N."/>
            <person name="Watson M."/>
            <person name="Adriaenssens E.M."/>
            <person name="Foster-Nyarko E."/>
            <person name="Jarju S."/>
            <person name="Secka A."/>
            <person name="Antonio M."/>
            <person name="Oren A."/>
            <person name="Chaudhuri R.R."/>
            <person name="La Ragione R."/>
            <person name="Hildebrand F."/>
            <person name="Pallen M.J."/>
        </authorList>
    </citation>
    <scope>NUCLEOTIDE SEQUENCE</scope>
    <source>
        <strain evidence="2">ChiHjej10B9-9673</strain>
    </source>
</reference>
<protein>
    <submittedName>
        <fullName evidence="2">Uncharacterized protein</fullName>
    </submittedName>
</protein>
<feature type="transmembrane region" description="Helical" evidence="1">
    <location>
        <begin position="6"/>
        <end position="26"/>
    </location>
</feature>
<reference evidence="2" key="1">
    <citation type="submission" date="2020-10" db="EMBL/GenBank/DDBJ databases">
        <authorList>
            <person name="Gilroy R."/>
        </authorList>
    </citation>
    <scope>NUCLEOTIDE SEQUENCE</scope>
    <source>
        <strain evidence="2">ChiHjej10B9-9673</strain>
    </source>
</reference>
<dbReference type="EMBL" id="DVJK01000134">
    <property type="protein sequence ID" value="HIS66856.1"/>
    <property type="molecule type" value="Genomic_DNA"/>
</dbReference>
<dbReference type="Proteomes" id="UP000824001">
    <property type="component" value="Unassembled WGS sequence"/>
</dbReference>